<protein>
    <submittedName>
        <fullName evidence="1">3D domain-containing protein</fullName>
    </submittedName>
</protein>
<accession>A0A948W4S1</accession>
<evidence type="ECO:0000313" key="1">
    <source>
        <dbReference type="EMBL" id="MBU2692527.1"/>
    </source>
</evidence>
<name>A0A948W4S1_UNCEI</name>
<proteinExistence type="predicted"/>
<evidence type="ECO:0000313" key="2">
    <source>
        <dbReference type="Proteomes" id="UP000777784"/>
    </source>
</evidence>
<comment type="caution">
    <text evidence="1">The sequence shown here is derived from an EMBL/GenBank/DDBJ whole genome shotgun (WGS) entry which is preliminary data.</text>
</comment>
<dbReference type="Proteomes" id="UP000777784">
    <property type="component" value="Unassembled WGS sequence"/>
</dbReference>
<gene>
    <name evidence="1" type="ORF">KJ970_16545</name>
</gene>
<organism evidence="1 2">
    <name type="scientific">Eiseniibacteriota bacterium</name>
    <dbReference type="NCBI Taxonomy" id="2212470"/>
    <lineage>
        <taxon>Bacteria</taxon>
        <taxon>Candidatus Eiseniibacteriota</taxon>
    </lineage>
</organism>
<dbReference type="AlphaFoldDB" id="A0A948W4S1"/>
<reference evidence="1" key="1">
    <citation type="submission" date="2021-05" db="EMBL/GenBank/DDBJ databases">
        <title>Energy efficiency and biological interactions define the core microbiome of deep oligotrophic groundwater.</title>
        <authorList>
            <person name="Mehrshad M."/>
            <person name="Lopez-Fernandez M."/>
            <person name="Bell E."/>
            <person name="Bernier-Latmani R."/>
            <person name="Bertilsson S."/>
            <person name="Dopson M."/>
        </authorList>
    </citation>
    <scope>NUCLEOTIDE SEQUENCE</scope>
    <source>
        <strain evidence="1">Modern_marine.mb.64</strain>
    </source>
</reference>
<dbReference type="EMBL" id="JAHJDP010000095">
    <property type="protein sequence ID" value="MBU2692527.1"/>
    <property type="molecule type" value="Genomic_DNA"/>
</dbReference>
<sequence>MKQPRRKEILAGITAMAGLLGLALFSVGGPIPVSIPKAQEIAISEKAPCSEEWEGSLPINDEEIILGMTFVPVTITAYSSTIDQTDKTPWLTASLTRTRPGVLALSRDLIKTYAPDAPFDYGDLVLVSGVGLFRVEDTMNARWENRADIWFPTKYQARRWGNRKGLLAKIKGQSTSPLLVANEAHLATILYSQ</sequence>
<dbReference type="CDD" id="cd22784">
    <property type="entry name" value="DPBB_MltA_YuiC-like"/>
    <property type="match status" value="1"/>
</dbReference>